<evidence type="ECO:0000313" key="3">
    <source>
        <dbReference type="Proteomes" id="UP000218676"/>
    </source>
</evidence>
<gene>
    <name evidence="2" type="ORF">PDPUS_2_00206</name>
</gene>
<accession>A0AAD1CHV5</accession>
<sequence>MKYSKSYAKEKGSDSDYLSLLNFMNELTIIEQIFALVLPLLFLPKSVQQHHHNLLAAASILALILNDDRHVRVSLLHLEHLQIP</sequence>
<organism evidence="2 3">
    <name type="scientific">Photobacterium damsela subsp. piscicida</name>
    <name type="common">Pasteurella piscicida</name>
    <dbReference type="NCBI Taxonomy" id="38294"/>
    <lineage>
        <taxon>Bacteria</taxon>
        <taxon>Pseudomonadati</taxon>
        <taxon>Pseudomonadota</taxon>
        <taxon>Gammaproteobacteria</taxon>
        <taxon>Vibrionales</taxon>
        <taxon>Vibrionaceae</taxon>
        <taxon>Photobacterium</taxon>
    </lineage>
</organism>
<dbReference type="AlphaFoldDB" id="A0AAD1CHV5"/>
<protein>
    <submittedName>
        <fullName evidence="2">Uncharacterized protein</fullName>
    </submittedName>
</protein>
<keyword evidence="1" id="KW-1133">Transmembrane helix</keyword>
<dbReference type="EMBL" id="AP018046">
    <property type="protein sequence ID" value="BAX54792.1"/>
    <property type="molecule type" value="Genomic_DNA"/>
</dbReference>
<feature type="transmembrane region" description="Helical" evidence="1">
    <location>
        <begin position="20"/>
        <end position="43"/>
    </location>
</feature>
<evidence type="ECO:0000256" key="1">
    <source>
        <dbReference type="SAM" id="Phobius"/>
    </source>
</evidence>
<keyword evidence="1" id="KW-0472">Membrane</keyword>
<reference evidence="3" key="1">
    <citation type="submission" date="2017-05" db="EMBL/GenBank/DDBJ databases">
        <title>Whole genome sequence of fish pathogenic bacteria, Photobacterium damselae subsp. piscicida, strain 91-197, isolated from hybrid striped bass (Morone sp.) in USA.</title>
        <authorList>
            <person name="Teru Y."/>
            <person name="Hikima J."/>
            <person name="Kono T."/>
            <person name="Sakai M."/>
            <person name="Takano T."/>
            <person name="Hawke J.P."/>
            <person name="Takeyama H."/>
            <person name="Aoki T."/>
        </authorList>
    </citation>
    <scope>NUCLEOTIDE SEQUENCE [LARGE SCALE GENOMIC DNA]</scope>
    <source>
        <strain evidence="3">91-197</strain>
    </source>
</reference>
<dbReference type="Proteomes" id="UP000218676">
    <property type="component" value="Chromosome 2"/>
</dbReference>
<keyword evidence="1" id="KW-0812">Transmembrane</keyword>
<proteinExistence type="predicted"/>
<name>A0AAD1CHV5_PHODP</name>
<evidence type="ECO:0000313" key="2">
    <source>
        <dbReference type="EMBL" id="BAX54792.1"/>
    </source>
</evidence>